<feature type="compositionally biased region" description="Basic residues" evidence="1">
    <location>
        <begin position="82"/>
        <end position="96"/>
    </location>
</feature>
<accession>A0A6B0UWX0</accession>
<feature type="compositionally biased region" description="Low complexity" evidence="1">
    <location>
        <begin position="122"/>
        <end position="145"/>
    </location>
</feature>
<sequence length="157" mass="16981">MQDKDNGTTSFLKDVVVLFLSYMSILSLILTRTTASCGFLINGGTKLGGPCISNSRRSSRRRLLQTAESLRRWTPVPGCQTIKKRSSSTKQQHHAPLKSLGGWRDPGGPGQARPGLGGRGGVPRSQGQPQGCRLRLLGPRGKLLRPPTPPREWGGRG</sequence>
<evidence type="ECO:0000256" key="2">
    <source>
        <dbReference type="SAM" id="Phobius"/>
    </source>
</evidence>
<feature type="compositionally biased region" description="Gly residues" evidence="1">
    <location>
        <begin position="104"/>
        <end position="121"/>
    </location>
</feature>
<keyword evidence="2" id="KW-0472">Membrane</keyword>
<feature type="region of interest" description="Disordered" evidence="1">
    <location>
        <begin position="75"/>
        <end position="157"/>
    </location>
</feature>
<evidence type="ECO:0000256" key="1">
    <source>
        <dbReference type="SAM" id="MobiDB-lite"/>
    </source>
</evidence>
<dbReference type="AlphaFoldDB" id="A0A6B0UWX0"/>
<name>A0A6B0UWX0_IXORI</name>
<proteinExistence type="predicted"/>
<dbReference type="EMBL" id="GIFC01012043">
    <property type="protein sequence ID" value="MXU94126.1"/>
    <property type="molecule type" value="Transcribed_RNA"/>
</dbReference>
<feature type="transmembrane region" description="Helical" evidence="2">
    <location>
        <begin position="12"/>
        <end position="30"/>
    </location>
</feature>
<reference evidence="3" key="1">
    <citation type="submission" date="2019-12" db="EMBL/GenBank/DDBJ databases">
        <title>An insight into the sialome of adult female Ixodes ricinus ticks feeding for 6 days.</title>
        <authorList>
            <person name="Perner J."/>
            <person name="Ribeiro J.M.C."/>
        </authorList>
    </citation>
    <scope>NUCLEOTIDE SEQUENCE</scope>
    <source>
        <strain evidence="3">Semi-engorged</strain>
        <tissue evidence="3">Salivary glands</tissue>
    </source>
</reference>
<keyword evidence="2" id="KW-0812">Transmembrane</keyword>
<evidence type="ECO:0000313" key="3">
    <source>
        <dbReference type="EMBL" id="MXU94126.1"/>
    </source>
</evidence>
<organism evidence="3">
    <name type="scientific">Ixodes ricinus</name>
    <name type="common">Common tick</name>
    <name type="synonym">Acarus ricinus</name>
    <dbReference type="NCBI Taxonomy" id="34613"/>
    <lineage>
        <taxon>Eukaryota</taxon>
        <taxon>Metazoa</taxon>
        <taxon>Ecdysozoa</taxon>
        <taxon>Arthropoda</taxon>
        <taxon>Chelicerata</taxon>
        <taxon>Arachnida</taxon>
        <taxon>Acari</taxon>
        <taxon>Parasitiformes</taxon>
        <taxon>Ixodida</taxon>
        <taxon>Ixodoidea</taxon>
        <taxon>Ixodidae</taxon>
        <taxon>Ixodinae</taxon>
        <taxon>Ixodes</taxon>
    </lineage>
</organism>
<keyword evidence="2" id="KW-1133">Transmembrane helix</keyword>
<protein>
    <submittedName>
        <fullName evidence="3">Putative secreted protein</fullName>
    </submittedName>
</protein>